<protein>
    <submittedName>
        <fullName evidence="11">Acyl-CoA dehydrogenase</fullName>
    </submittedName>
</protein>
<evidence type="ECO:0000259" key="9">
    <source>
        <dbReference type="Pfam" id="PF02770"/>
    </source>
</evidence>
<evidence type="ECO:0000259" key="10">
    <source>
        <dbReference type="Pfam" id="PF02771"/>
    </source>
</evidence>
<comment type="similarity">
    <text evidence="2 7">Belongs to the acyl-CoA dehydrogenase family.</text>
</comment>
<gene>
    <name evidence="11" type="ORF">ENP09_06675</name>
</gene>
<dbReference type="Gene3D" id="2.40.110.10">
    <property type="entry name" value="Butyryl-CoA Dehydrogenase, subunit A, domain 2"/>
    <property type="match status" value="1"/>
</dbReference>
<evidence type="ECO:0000256" key="3">
    <source>
        <dbReference type="ARBA" id="ARBA00011738"/>
    </source>
</evidence>
<dbReference type="InterPro" id="IPR009075">
    <property type="entry name" value="AcylCo_DH/oxidase_C"/>
</dbReference>
<dbReference type="GO" id="GO:0005737">
    <property type="term" value="C:cytoplasm"/>
    <property type="evidence" value="ECO:0007669"/>
    <property type="project" value="TreeGrafter"/>
</dbReference>
<evidence type="ECO:0000256" key="7">
    <source>
        <dbReference type="RuleBase" id="RU362125"/>
    </source>
</evidence>
<evidence type="ECO:0000259" key="8">
    <source>
        <dbReference type="Pfam" id="PF00441"/>
    </source>
</evidence>
<dbReference type="PANTHER" id="PTHR48083:SF13">
    <property type="entry name" value="ACYL-COA DEHYDROGENASE FAMILY MEMBER 11"/>
    <property type="match status" value="1"/>
</dbReference>
<evidence type="ECO:0000313" key="11">
    <source>
        <dbReference type="EMBL" id="HEO42535.1"/>
    </source>
</evidence>
<comment type="subunit">
    <text evidence="3">Homodimer.</text>
</comment>
<dbReference type="InterPro" id="IPR050741">
    <property type="entry name" value="Acyl-CoA_dehydrogenase"/>
</dbReference>
<dbReference type="InterPro" id="IPR037069">
    <property type="entry name" value="AcylCoA_DH/ox_N_sf"/>
</dbReference>
<reference evidence="11" key="1">
    <citation type="journal article" date="2020" name="mSystems">
        <title>Genome- and Community-Level Interaction Insights into Carbon Utilization and Element Cycling Functions of Hydrothermarchaeota in Hydrothermal Sediment.</title>
        <authorList>
            <person name="Zhou Z."/>
            <person name="Liu Y."/>
            <person name="Xu W."/>
            <person name="Pan J."/>
            <person name="Luo Z.H."/>
            <person name="Li M."/>
        </authorList>
    </citation>
    <scope>NUCLEOTIDE SEQUENCE [LARGE SCALE GENOMIC DNA]</scope>
    <source>
        <strain evidence="11">SpSt-189</strain>
    </source>
</reference>
<keyword evidence="4 7" id="KW-0285">Flavoprotein</keyword>
<dbReference type="InterPro" id="IPR036250">
    <property type="entry name" value="AcylCo_DH-like_C"/>
</dbReference>
<evidence type="ECO:0000256" key="4">
    <source>
        <dbReference type="ARBA" id="ARBA00022630"/>
    </source>
</evidence>
<dbReference type="SUPFAM" id="SSF47203">
    <property type="entry name" value="Acyl-CoA dehydrogenase C-terminal domain-like"/>
    <property type="match status" value="1"/>
</dbReference>
<organism evidence="11">
    <name type="scientific">Thermus islandicus</name>
    <dbReference type="NCBI Taxonomy" id="540988"/>
    <lineage>
        <taxon>Bacteria</taxon>
        <taxon>Thermotogati</taxon>
        <taxon>Deinococcota</taxon>
        <taxon>Deinococci</taxon>
        <taxon>Thermales</taxon>
        <taxon>Thermaceae</taxon>
        <taxon>Thermus</taxon>
    </lineage>
</organism>
<dbReference type="InterPro" id="IPR013786">
    <property type="entry name" value="AcylCoA_DH/ox_N"/>
</dbReference>
<evidence type="ECO:0000256" key="6">
    <source>
        <dbReference type="ARBA" id="ARBA00023002"/>
    </source>
</evidence>
<feature type="domain" description="Acyl-CoA dehydrogenase/oxidase C-terminal" evidence="8">
    <location>
        <begin position="231"/>
        <end position="379"/>
    </location>
</feature>
<evidence type="ECO:0000256" key="5">
    <source>
        <dbReference type="ARBA" id="ARBA00022827"/>
    </source>
</evidence>
<dbReference type="Pfam" id="PF02771">
    <property type="entry name" value="Acyl-CoA_dh_N"/>
    <property type="match status" value="1"/>
</dbReference>
<dbReference type="Gene3D" id="1.20.140.10">
    <property type="entry name" value="Butyryl-CoA Dehydrogenase, subunit A, domain 3"/>
    <property type="match status" value="1"/>
</dbReference>
<dbReference type="Pfam" id="PF00441">
    <property type="entry name" value="Acyl-CoA_dh_1"/>
    <property type="match status" value="1"/>
</dbReference>
<evidence type="ECO:0000256" key="1">
    <source>
        <dbReference type="ARBA" id="ARBA00001974"/>
    </source>
</evidence>
<sequence length="386" mass="42757">MDFSLDRETEVLRERVGAFLEEAVIPREPEAARDPERLEVIARELQAEAQRRGLFLPQMPRELGGLGLSWTQLAVILEEAGRSLLGPRALNAAAPDEGNMHLLHRVASPEQKRRYLEPLAAGEVRSGFAMTEPMGAGADPSLLQTTARRKGRGFVLEGRKWFITGAEGAAFFLVLARAEEGPTIFLVDRENPGLKLVRTIPTLDRWSLGGHGELVLEGCEVGEEAVLGEVGKGFAYAELRLDPARLTHCMRWLGVGVRATEIAQAYALRRDSFGRKLAEHQGVQFLIADSHMELGAARLMVWHAAWKLDRGERIRHEASMAKVFVSEAVGRAVDRAVQITGALGISEDTPLSFFYREVRPFRIYDGPSEVHRASVAKRALFKGLRP</sequence>
<feature type="domain" description="Acyl-CoA dehydrogenase/oxidase N-terminal" evidence="10">
    <location>
        <begin position="8"/>
        <end position="123"/>
    </location>
</feature>
<dbReference type="SUPFAM" id="SSF56645">
    <property type="entry name" value="Acyl-CoA dehydrogenase NM domain-like"/>
    <property type="match status" value="1"/>
</dbReference>
<dbReference type="AlphaFoldDB" id="A0A831XHU2"/>
<dbReference type="EMBL" id="DSHZ01000320">
    <property type="protein sequence ID" value="HEO42535.1"/>
    <property type="molecule type" value="Genomic_DNA"/>
</dbReference>
<dbReference type="Gene3D" id="1.10.540.10">
    <property type="entry name" value="Acyl-CoA dehydrogenase/oxidase, N-terminal domain"/>
    <property type="match status" value="1"/>
</dbReference>
<dbReference type="Pfam" id="PF02770">
    <property type="entry name" value="Acyl-CoA_dh_M"/>
    <property type="match status" value="1"/>
</dbReference>
<dbReference type="InterPro" id="IPR009100">
    <property type="entry name" value="AcylCoA_DH/oxidase_NM_dom_sf"/>
</dbReference>
<keyword evidence="6 7" id="KW-0560">Oxidoreductase</keyword>
<dbReference type="GO" id="GO:0033539">
    <property type="term" value="P:fatty acid beta-oxidation using acyl-CoA dehydrogenase"/>
    <property type="evidence" value="ECO:0007669"/>
    <property type="project" value="TreeGrafter"/>
</dbReference>
<name>A0A831XHU2_9DEIN</name>
<comment type="caution">
    <text evidence="11">The sequence shown here is derived from an EMBL/GenBank/DDBJ whole genome shotgun (WGS) entry which is preliminary data.</text>
</comment>
<proteinExistence type="inferred from homology"/>
<feature type="domain" description="Acyl-CoA oxidase/dehydrogenase middle" evidence="9">
    <location>
        <begin position="127"/>
        <end position="202"/>
    </location>
</feature>
<comment type="cofactor">
    <cofactor evidence="1 7">
        <name>FAD</name>
        <dbReference type="ChEBI" id="CHEBI:57692"/>
    </cofactor>
</comment>
<dbReference type="InterPro" id="IPR006091">
    <property type="entry name" value="Acyl-CoA_Oxase/DH_mid-dom"/>
</dbReference>
<dbReference type="GO" id="GO:0050660">
    <property type="term" value="F:flavin adenine dinucleotide binding"/>
    <property type="evidence" value="ECO:0007669"/>
    <property type="project" value="InterPro"/>
</dbReference>
<dbReference type="PANTHER" id="PTHR48083">
    <property type="entry name" value="MEDIUM-CHAIN SPECIFIC ACYL-COA DEHYDROGENASE, MITOCHONDRIAL-RELATED"/>
    <property type="match status" value="1"/>
</dbReference>
<dbReference type="GO" id="GO:0003995">
    <property type="term" value="F:acyl-CoA dehydrogenase activity"/>
    <property type="evidence" value="ECO:0007669"/>
    <property type="project" value="TreeGrafter"/>
</dbReference>
<dbReference type="InterPro" id="IPR046373">
    <property type="entry name" value="Acyl-CoA_Oxase/DH_mid-dom_sf"/>
</dbReference>
<accession>A0A831XHU2</accession>
<keyword evidence="5 7" id="KW-0274">FAD</keyword>
<evidence type="ECO:0000256" key="2">
    <source>
        <dbReference type="ARBA" id="ARBA00009347"/>
    </source>
</evidence>